<dbReference type="AlphaFoldDB" id="E9H2I6"/>
<dbReference type="EMBL" id="GL732586">
    <property type="protein sequence ID" value="EFX74060.1"/>
    <property type="molecule type" value="Genomic_DNA"/>
</dbReference>
<dbReference type="PANTHER" id="PTHR33198:SF8">
    <property type="entry name" value="CCHC-TYPE DOMAIN-CONTAINING PROTEIN"/>
    <property type="match status" value="1"/>
</dbReference>
<evidence type="ECO:0000256" key="1">
    <source>
        <dbReference type="SAM" id="MobiDB-lite"/>
    </source>
</evidence>
<feature type="compositionally biased region" description="Polar residues" evidence="1">
    <location>
        <begin position="333"/>
        <end position="342"/>
    </location>
</feature>
<dbReference type="Proteomes" id="UP000000305">
    <property type="component" value="Unassembled WGS sequence"/>
</dbReference>
<proteinExistence type="predicted"/>
<protein>
    <submittedName>
        <fullName evidence="2">Uncharacterized protein</fullName>
    </submittedName>
</protein>
<dbReference type="InParanoid" id="E9H2I6"/>
<accession>E9H2I6</accession>
<dbReference type="eggNOG" id="ENOG502S4JG">
    <property type="taxonomic scope" value="Eukaryota"/>
</dbReference>
<dbReference type="PANTHER" id="PTHR33198">
    <property type="entry name" value="ANK_REP_REGION DOMAIN-CONTAINING PROTEIN-RELATED"/>
    <property type="match status" value="1"/>
</dbReference>
<dbReference type="PhylomeDB" id="E9H2I6"/>
<dbReference type="OrthoDB" id="6375402at2759"/>
<evidence type="ECO:0000313" key="2">
    <source>
        <dbReference type="EMBL" id="EFX74060.1"/>
    </source>
</evidence>
<keyword evidence="3" id="KW-1185">Reference proteome</keyword>
<sequence length="421" mass="46222">MARITIGSVQSRFRDRRTPTISVAILNANHQIIATIDDVTPDPGAEVTVGGSDVLLALGLTESDLSSSSFDLVMANKSTPLLSIGQLDIALRYGSRIATVTVVICPEITGMLISWIDCIVLDILHEQYPQPISRSQPHVSQLTVDHRAPTATPPICDFLRGVYIPNDPSEEQCAEIKSAIANHFTDVFDQSEELRCMEGPEMVIQLKADAIPYYVNGARPIAFADRPEVKQTLDDMETAGIIVRIQDPKSKKWSHVGVVVGLGRYRDYRIKFASGSVLWRNRRFLRPIFSKEDGEIGLDNVVNSGAGFSDGDILMGGSSDVSKPEDGTHHHFTTTPRSRTTEQVRNNVAFDKTDTPPLIDVETATEDTSNNLDEEVALIEDTFVSDSHPIPSLNDVTTSTETFDMTSTVVVPLSIAWRLTT</sequence>
<feature type="region of interest" description="Disordered" evidence="1">
    <location>
        <begin position="322"/>
        <end position="342"/>
    </location>
</feature>
<dbReference type="HOGENOM" id="CLU_652600_0_0_1"/>
<name>E9H2I6_DAPPU</name>
<reference evidence="2 3" key="1">
    <citation type="journal article" date="2011" name="Science">
        <title>The ecoresponsive genome of Daphnia pulex.</title>
        <authorList>
            <person name="Colbourne J.K."/>
            <person name="Pfrender M.E."/>
            <person name="Gilbert D."/>
            <person name="Thomas W.K."/>
            <person name="Tucker A."/>
            <person name="Oakley T.H."/>
            <person name="Tokishita S."/>
            <person name="Aerts A."/>
            <person name="Arnold G.J."/>
            <person name="Basu M.K."/>
            <person name="Bauer D.J."/>
            <person name="Caceres C.E."/>
            <person name="Carmel L."/>
            <person name="Casola C."/>
            <person name="Choi J.H."/>
            <person name="Detter J.C."/>
            <person name="Dong Q."/>
            <person name="Dusheyko S."/>
            <person name="Eads B.D."/>
            <person name="Frohlich T."/>
            <person name="Geiler-Samerotte K.A."/>
            <person name="Gerlach D."/>
            <person name="Hatcher P."/>
            <person name="Jogdeo S."/>
            <person name="Krijgsveld J."/>
            <person name="Kriventseva E.V."/>
            <person name="Kultz D."/>
            <person name="Laforsch C."/>
            <person name="Lindquist E."/>
            <person name="Lopez J."/>
            <person name="Manak J.R."/>
            <person name="Muller J."/>
            <person name="Pangilinan J."/>
            <person name="Patwardhan R.P."/>
            <person name="Pitluck S."/>
            <person name="Pritham E.J."/>
            <person name="Rechtsteiner A."/>
            <person name="Rho M."/>
            <person name="Rogozin I.B."/>
            <person name="Sakarya O."/>
            <person name="Salamov A."/>
            <person name="Schaack S."/>
            <person name="Shapiro H."/>
            <person name="Shiga Y."/>
            <person name="Skalitzky C."/>
            <person name="Smith Z."/>
            <person name="Souvorov A."/>
            <person name="Sung W."/>
            <person name="Tang Z."/>
            <person name="Tsuchiya D."/>
            <person name="Tu H."/>
            <person name="Vos H."/>
            <person name="Wang M."/>
            <person name="Wolf Y.I."/>
            <person name="Yamagata H."/>
            <person name="Yamada T."/>
            <person name="Ye Y."/>
            <person name="Shaw J.R."/>
            <person name="Andrews J."/>
            <person name="Crease T.J."/>
            <person name="Tang H."/>
            <person name="Lucas S.M."/>
            <person name="Robertson H.M."/>
            <person name="Bork P."/>
            <person name="Koonin E.V."/>
            <person name="Zdobnov E.M."/>
            <person name="Grigoriev I.V."/>
            <person name="Lynch M."/>
            <person name="Boore J.L."/>
        </authorList>
    </citation>
    <scope>NUCLEOTIDE SEQUENCE [LARGE SCALE GENOMIC DNA]</scope>
</reference>
<gene>
    <name evidence="2" type="ORF">DAPPUDRAFT_109281</name>
</gene>
<dbReference type="KEGG" id="dpx:DAPPUDRAFT_109281"/>
<organism evidence="2 3">
    <name type="scientific">Daphnia pulex</name>
    <name type="common">Water flea</name>
    <dbReference type="NCBI Taxonomy" id="6669"/>
    <lineage>
        <taxon>Eukaryota</taxon>
        <taxon>Metazoa</taxon>
        <taxon>Ecdysozoa</taxon>
        <taxon>Arthropoda</taxon>
        <taxon>Crustacea</taxon>
        <taxon>Branchiopoda</taxon>
        <taxon>Diplostraca</taxon>
        <taxon>Cladocera</taxon>
        <taxon>Anomopoda</taxon>
        <taxon>Daphniidae</taxon>
        <taxon>Daphnia</taxon>
    </lineage>
</organism>
<evidence type="ECO:0000313" key="3">
    <source>
        <dbReference type="Proteomes" id="UP000000305"/>
    </source>
</evidence>